<protein>
    <submittedName>
        <fullName evidence="3">Uncharacterized protein</fullName>
    </submittedName>
</protein>
<keyword evidence="2" id="KW-0472">Membrane</keyword>
<dbReference type="GO" id="GO:0045259">
    <property type="term" value="C:proton-transporting ATP synthase complex"/>
    <property type="evidence" value="ECO:0007669"/>
    <property type="project" value="InterPro"/>
</dbReference>
<dbReference type="Gene3D" id="1.20.20.10">
    <property type="entry name" value="F1F0 ATP synthase subunit C"/>
    <property type="match status" value="1"/>
</dbReference>
<dbReference type="AlphaFoldDB" id="A0A3Q2CJR6"/>
<dbReference type="GO" id="GO:0015986">
    <property type="term" value="P:proton motive force-driven ATP synthesis"/>
    <property type="evidence" value="ECO:0007669"/>
    <property type="project" value="InterPro"/>
</dbReference>
<evidence type="ECO:0000313" key="4">
    <source>
        <dbReference type="Proteomes" id="UP000265020"/>
    </source>
</evidence>
<evidence type="ECO:0000256" key="1">
    <source>
        <dbReference type="ARBA" id="ARBA00006704"/>
    </source>
</evidence>
<feature type="transmembrane region" description="Helical" evidence="2">
    <location>
        <begin position="51"/>
        <end position="77"/>
    </location>
</feature>
<dbReference type="Ensembl" id="ENSCVAT00000006720.1">
    <property type="protein sequence ID" value="ENSCVAP00000005412.1"/>
    <property type="gene ID" value="ENSCVAG00000006786.1"/>
</dbReference>
<reference evidence="3" key="1">
    <citation type="submission" date="2025-08" db="UniProtKB">
        <authorList>
            <consortium name="Ensembl"/>
        </authorList>
    </citation>
    <scope>IDENTIFICATION</scope>
</reference>
<proteinExistence type="inferred from homology"/>
<dbReference type="PANTHER" id="PTHR10031">
    <property type="entry name" value="ATP SYNTHASE LIPID-BINDING PROTEIN, MITOCHONDRIAL"/>
    <property type="match status" value="1"/>
</dbReference>
<dbReference type="InterPro" id="IPR000454">
    <property type="entry name" value="ATP_synth_F0_csu"/>
</dbReference>
<keyword evidence="2" id="KW-0812">Transmembrane</keyword>
<dbReference type="STRING" id="28743.ENSCVAP00000005412"/>
<accession>A0A3Q2CJR6</accession>
<keyword evidence="2" id="KW-1133">Transmembrane helix</keyword>
<dbReference type="InterPro" id="IPR035921">
    <property type="entry name" value="F/V-ATP_Csub_sf"/>
</dbReference>
<dbReference type="GO" id="GO:0015078">
    <property type="term" value="F:proton transmembrane transporter activity"/>
    <property type="evidence" value="ECO:0007669"/>
    <property type="project" value="InterPro"/>
</dbReference>
<comment type="similarity">
    <text evidence="1">Belongs to the ATPase C chain family.</text>
</comment>
<organism evidence="3 4">
    <name type="scientific">Cyprinodon variegatus</name>
    <name type="common">Sheepshead minnow</name>
    <dbReference type="NCBI Taxonomy" id="28743"/>
    <lineage>
        <taxon>Eukaryota</taxon>
        <taxon>Metazoa</taxon>
        <taxon>Chordata</taxon>
        <taxon>Craniata</taxon>
        <taxon>Vertebrata</taxon>
        <taxon>Euteleostomi</taxon>
        <taxon>Actinopterygii</taxon>
        <taxon>Neopterygii</taxon>
        <taxon>Teleostei</taxon>
        <taxon>Neoteleostei</taxon>
        <taxon>Acanthomorphata</taxon>
        <taxon>Ovalentaria</taxon>
        <taxon>Atherinomorphae</taxon>
        <taxon>Cyprinodontiformes</taxon>
        <taxon>Cyprinodontidae</taxon>
        <taxon>Cyprinodon</taxon>
    </lineage>
</organism>
<dbReference type="PANTHER" id="PTHR10031:SF0">
    <property type="entry name" value="ATPASE PROTEIN 9"/>
    <property type="match status" value="1"/>
</dbReference>
<evidence type="ECO:0000256" key="2">
    <source>
        <dbReference type="SAM" id="Phobius"/>
    </source>
</evidence>
<sequence length="79" mass="8553">LPQFNYTCMFELFHTSAESRDIDTAEKFIGAGAASVGLTGSGIRTVFGTPLLYAISIFALPEVMGLFCLIVAFLILFAR</sequence>
<dbReference type="InterPro" id="IPR038662">
    <property type="entry name" value="ATP_synth_F0_csu_sf"/>
</dbReference>
<evidence type="ECO:0000313" key="3">
    <source>
        <dbReference type="Ensembl" id="ENSCVAP00000005412.1"/>
    </source>
</evidence>
<dbReference type="Proteomes" id="UP000265020">
    <property type="component" value="Unassembled WGS sequence"/>
</dbReference>
<dbReference type="SUPFAM" id="SSF81333">
    <property type="entry name" value="F1F0 ATP synthase subunit C"/>
    <property type="match status" value="1"/>
</dbReference>
<reference evidence="3" key="2">
    <citation type="submission" date="2025-09" db="UniProtKB">
        <authorList>
            <consortium name="Ensembl"/>
        </authorList>
    </citation>
    <scope>IDENTIFICATION</scope>
</reference>
<keyword evidence="4" id="KW-1185">Reference proteome</keyword>
<name>A0A3Q2CJR6_CYPVA</name>